<accession>A0A0F9T449</accession>
<dbReference type="EMBL" id="LAZR01001976">
    <property type="protein sequence ID" value="KKN36293.1"/>
    <property type="molecule type" value="Genomic_DNA"/>
</dbReference>
<dbReference type="Gene3D" id="3.20.20.100">
    <property type="entry name" value="NADP-dependent oxidoreductase domain"/>
    <property type="match status" value="1"/>
</dbReference>
<dbReference type="SUPFAM" id="SSF46548">
    <property type="entry name" value="alpha-helical ferredoxin"/>
    <property type="match status" value="1"/>
</dbReference>
<evidence type="ECO:0000259" key="1">
    <source>
        <dbReference type="PROSITE" id="PS51379"/>
    </source>
</evidence>
<dbReference type="PROSITE" id="PS51379">
    <property type="entry name" value="4FE4S_FER_2"/>
    <property type="match status" value="1"/>
</dbReference>
<sequence length="392" mass="45129">MKYRRMGSLEWKVSALGFGAMRLPINKSWDDINYDEGIEIVRYAIDSGVNYVDTAWPYHVGNSETFLGKALQDGYREKVKLVTKCPIWLIKSSEDFDKYLELQLEKLQTSYLDFYLFHGINKDKWEQIKELELLKKMEQAKAKGKIKHIGFSFHGSYDAFMEIIDSYSWDMTQIQFNYLDINYQATLKGLDYAYSKGIAVVIMEPLRGGKLALSNKEIDDIINSAPVKRSVVDWALQFVWNHPGVSVVLSGMSNLQQVKENVISANNSNPNSLTEDELRIIDELKEIYSSKIKVPCTNCQYCMPCEQGVDIPENFNLINHAAWEGSVQEWLQDWYYEMDDESIDTDWHGKGKSSLCTQCGECLDKCPQKIDIPSEMEDVKLVFEEGKLINEL</sequence>
<dbReference type="PROSITE" id="PS00198">
    <property type="entry name" value="4FE4S_FER_1"/>
    <property type="match status" value="1"/>
</dbReference>
<dbReference type="InterPro" id="IPR017900">
    <property type="entry name" value="4Fe4S_Fe_S_CS"/>
</dbReference>
<dbReference type="Pfam" id="PF13187">
    <property type="entry name" value="Fer4_9"/>
    <property type="match status" value="1"/>
</dbReference>
<evidence type="ECO:0000313" key="2">
    <source>
        <dbReference type="EMBL" id="KKN36293.1"/>
    </source>
</evidence>
<comment type="caution">
    <text evidence="2">The sequence shown here is derived from an EMBL/GenBank/DDBJ whole genome shotgun (WGS) entry which is preliminary data.</text>
</comment>
<dbReference type="InterPro" id="IPR053135">
    <property type="entry name" value="AKR2_Oxidoreductase"/>
</dbReference>
<dbReference type="SUPFAM" id="SSF51430">
    <property type="entry name" value="NAD(P)-linked oxidoreductase"/>
    <property type="match status" value="1"/>
</dbReference>
<dbReference type="PANTHER" id="PTHR43312">
    <property type="entry name" value="D-THREO-ALDOSE 1-DEHYDROGENASE"/>
    <property type="match status" value="1"/>
</dbReference>
<proteinExistence type="predicted"/>
<feature type="domain" description="4Fe-4S ferredoxin-type" evidence="1">
    <location>
        <begin position="347"/>
        <end position="375"/>
    </location>
</feature>
<dbReference type="AlphaFoldDB" id="A0A0F9T449"/>
<dbReference type="PANTHER" id="PTHR43312:SF2">
    <property type="entry name" value="OXIDOREDUCTASE"/>
    <property type="match status" value="1"/>
</dbReference>
<dbReference type="CDD" id="cd19096">
    <property type="entry name" value="AKR_Fe-S_oxidoreductase"/>
    <property type="match status" value="1"/>
</dbReference>
<name>A0A0F9T449_9ZZZZ</name>
<dbReference type="InterPro" id="IPR036812">
    <property type="entry name" value="NAD(P)_OxRdtase_dom_sf"/>
</dbReference>
<dbReference type="InterPro" id="IPR023210">
    <property type="entry name" value="NADP_OxRdtase_dom"/>
</dbReference>
<protein>
    <recommendedName>
        <fullName evidence="1">4Fe-4S ferredoxin-type domain-containing protein</fullName>
    </recommendedName>
</protein>
<dbReference type="InterPro" id="IPR017896">
    <property type="entry name" value="4Fe4S_Fe-S-bd"/>
</dbReference>
<organism evidence="2">
    <name type="scientific">marine sediment metagenome</name>
    <dbReference type="NCBI Taxonomy" id="412755"/>
    <lineage>
        <taxon>unclassified sequences</taxon>
        <taxon>metagenomes</taxon>
        <taxon>ecological metagenomes</taxon>
    </lineage>
</organism>
<reference evidence="2" key="1">
    <citation type="journal article" date="2015" name="Nature">
        <title>Complex archaea that bridge the gap between prokaryotes and eukaryotes.</title>
        <authorList>
            <person name="Spang A."/>
            <person name="Saw J.H."/>
            <person name="Jorgensen S.L."/>
            <person name="Zaremba-Niedzwiedzka K."/>
            <person name="Martijn J."/>
            <person name="Lind A.E."/>
            <person name="van Eijk R."/>
            <person name="Schleper C."/>
            <person name="Guy L."/>
            <person name="Ettema T.J."/>
        </authorList>
    </citation>
    <scope>NUCLEOTIDE SEQUENCE</scope>
</reference>
<dbReference type="Pfam" id="PF00248">
    <property type="entry name" value="Aldo_ket_red"/>
    <property type="match status" value="1"/>
</dbReference>
<gene>
    <name evidence="2" type="ORF">LCGC14_0775150</name>
</gene>